<keyword evidence="11 17" id="KW-0472">Membrane</keyword>
<keyword evidence="20" id="KW-1185">Reference proteome</keyword>
<evidence type="ECO:0000259" key="18">
    <source>
        <dbReference type="PROSITE" id="PS50011"/>
    </source>
</evidence>
<evidence type="ECO:0000256" key="8">
    <source>
        <dbReference type="ARBA" id="ARBA00022777"/>
    </source>
</evidence>
<sequence>MSLEFIAGIFSAMVVALLYWLFRKKVIPFLKQRKTLKGREHKSLEHDAISLRCFDFKELEKATANFSQDCLLGSGAFGNVYKGTFELEGTLAIKRAHFESFTSVDEFRNEVRLLSAVRHRNLIGLVGYCEEPETSPPEIFSQPPLGNRSRFVRKMSLEFIAGIFSAMVVALLYWLFRKKVIPFLKQRKTLKGREHKSLEHDAISLRCFDFKELEKATANFSQDCLLGSGAFGNVYKGTFELEGTLAIKRAHFESFTSVDEFRNEVRLLSAVRHRNLIGLVGYCEEPEQDGAKILVYEYVPNGSLLEYIMGSRMSLTWRRRVKIAIGAARGIAYLHEGVKPSIIHRDIKPSNILLGEGFEAKVSDFGLVKSGPTGDQSHVSSQIKGTPGYLDPAYCSSFHLTKFSDVYSFGVILLQLVSARPVVDSTEKQSNQHIIDWARPSIEKGSVEEIIDANLLCQSEPCNMEVMLKMGQLGLRCVVEEPKHRPTMTQVCQELERALSSADSFNSNKQFSKGFFTPIGLSQQSPKSETRGSVESNDYSQSFVSIDGVGFQKFHVDMDSFSFKSTNLRCLENNSISIDMNRM</sequence>
<feature type="domain" description="Protein kinase" evidence="18">
    <location>
        <begin position="220"/>
        <end position="499"/>
    </location>
</feature>
<dbReference type="FunFam" id="3.30.200.20:FF:000466">
    <property type="entry name" value="Putative LRR receptor-like serine/threonine-protein kinase"/>
    <property type="match status" value="2"/>
</dbReference>
<keyword evidence="13" id="KW-0325">Glycoprotein</keyword>
<dbReference type="PROSITE" id="PS00107">
    <property type="entry name" value="PROTEIN_KINASE_ATP"/>
    <property type="match status" value="1"/>
</dbReference>
<evidence type="ECO:0000256" key="5">
    <source>
        <dbReference type="ARBA" id="ARBA00022692"/>
    </source>
</evidence>
<evidence type="ECO:0000256" key="11">
    <source>
        <dbReference type="ARBA" id="ARBA00023136"/>
    </source>
</evidence>
<accession>A0A4D6KWD2</accession>
<evidence type="ECO:0000256" key="6">
    <source>
        <dbReference type="ARBA" id="ARBA00022729"/>
    </source>
</evidence>
<dbReference type="GO" id="GO:0005524">
    <property type="term" value="F:ATP binding"/>
    <property type="evidence" value="ECO:0007669"/>
    <property type="project" value="UniProtKB-UniRule"/>
</dbReference>
<keyword evidence="5 17" id="KW-0812">Transmembrane</keyword>
<name>A0A4D6KWD2_VIGUN</name>
<comment type="catalytic activity">
    <reaction evidence="14">
        <text>L-threonyl-[protein] + ATP = O-phospho-L-threonyl-[protein] + ADP + H(+)</text>
        <dbReference type="Rhea" id="RHEA:46608"/>
        <dbReference type="Rhea" id="RHEA-COMP:11060"/>
        <dbReference type="Rhea" id="RHEA-COMP:11605"/>
        <dbReference type="ChEBI" id="CHEBI:15378"/>
        <dbReference type="ChEBI" id="CHEBI:30013"/>
        <dbReference type="ChEBI" id="CHEBI:30616"/>
        <dbReference type="ChEBI" id="CHEBI:61977"/>
        <dbReference type="ChEBI" id="CHEBI:456216"/>
        <dbReference type="EC" id="2.7.11.1"/>
    </reaction>
</comment>
<dbReference type="Gene3D" id="3.30.200.20">
    <property type="entry name" value="Phosphorylase Kinase, domain 1"/>
    <property type="match status" value="2"/>
</dbReference>
<organism evidence="19 20">
    <name type="scientific">Vigna unguiculata</name>
    <name type="common">Cowpea</name>
    <dbReference type="NCBI Taxonomy" id="3917"/>
    <lineage>
        <taxon>Eukaryota</taxon>
        <taxon>Viridiplantae</taxon>
        <taxon>Streptophyta</taxon>
        <taxon>Embryophyta</taxon>
        <taxon>Tracheophyta</taxon>
        <taxon>Spermatophyta</taxon>
        <taxon>Magnoliopsida</taxon>
        <taxon>eudicotyledons</taxon>
        <taxon>Gunneridae</taxon>
        <taxon>Pentapetalae</taxon>
        <taxon>rosids</taxon>
        <taxon>fabids</taxon>
        <taxon>Fabales</taxon>
        <taxon>Fabaceae</taxon>
        <taxon>Papilionoideae</taxon>
        <taxon>50 kb inversion clade</taxon>
        <taxon>NPAAA clade</taxon>
        <taxon>indigoferoid/millettioid clade</taxon>
        <taxon>Phaseoleae</taxon>
        <taxon>Vigna</taxon>
    </lineage>
</organism>
<dbReference type="InterPro" id="IPR000719">
    <property type="entry name" value="Prot_kinase_dom"/>
</dbReference>
<evidence type="ECO:0000256" key="10">
    <source>
        <dbReference type="ARBA" id="ARBA00022989"/>
    </source>
</evidence>
<feature type="transmembrane region" description="Helical" evidence="17">
    <location>
        <begin position="157"/>
        <end position="176"/>
    </location>
</feature>
<evidence type="ECO:0000256" key="1">
    <source>
        <dbReference type="ARBA" id="ARBA00004479"/>
    </source>
</evidence>
<keyword evidence="9 16" id="KW-0067">ATP-binding</keyword>
<keyword evidence="12 19" id="KW-0675">Receptor</keyword>
<dbReference type="PROSITE" id="PS00108">
    <property type="entry name" value="PROTEIN_KINASE_ST"/>
    <property type="match status" value="1"/>
</dbReference>
<dbReference type="SUPFAM" id="SSF56112">
    <property type="entry name" value="Protein kinase-like (PK-like)"/>
    <property type="match status" value="2"/>
</dbReference>
<dbReference type="SMART" id="SM00220">
    <property type="entry name" value="S_TKc"/>
    <property type="match status" value="1"/>
</dbReference>
<dbReference type="Pfam" id="PF07714">
    <property type="entry name" value="PK_Tyr_Ser-Thr"/>
    <property type="match status" value="2"/>
</dbReference>
<evidence type="ECO:0000256" key="2">
    <source>
        <dbReference type="ARBA" id="ARBA00012513"/>
    </source>
</evidence>
<keyword evidence="8 19" id="KW-0418">Kinase</keyword>
<reference evidence="19 20" key="1">
    <citation type="submission" date="2019-04" db="EMBL/GenBank/DDBJ databases">
        <title>An improved genome assembly and genetic linkage map for asparagus bean, Vigna unguiculata ssp. sesquipedialis.</title>
        <authorList>
            <person name="Xia Q."/>
            <person name="Zhang R."/>
            <person name="Dong Y."/>
        </authorList>
    </citation>
    <scope>NUCLEOTIDE SEQUENCE [LARGE SCALE GENOMIC DNA]</scope>
    <source>
        <tissue evidence="19">Leaf</tissue>
    </source>
</reference>
<evidence type="ECO:0000256" key="17">
    <source>
        <dbReference type="SAM" id="Phobius"/>
    </source>
</evidence>
<dbReference type="EC" id="2.7.11.1" evidence="2"/>
<feature type="transmembrane region" description="Helical" evidence="17">
    <location>
        <begin position="6"/>
        <end position="22"/>
    </location>
</feature>
<evidence type="ECO:0000313" key="19">
    <source>
        <dbReference type="EMBL" id="QCD82108.1"/>
    </source>
</evidence>
<evidence type="ECO:0000256" key="7">
    <source>
        <dbReference type="ARBA" id="ARBA00022741"/>
    </source>
</evidence>
<evidence type="ECO:0000256" key="4">
    <source>
        <dbReference type="ARBA" id="ARBA00022679"/>
    </source>
</evidence>
<comment type="catalytic activity">
    <reaction evidence="15">
        <text>L-seryl-[protein] + ATP = O-phospho-L-seryl-[protein] + ADP + H(+)</text>
        <dbReference type="Rhea" id="RHEA:17989"/>
        <dbReference type="Rhea" id="RHEA-COMP:9863"/>
        <dbReference type="Rhea" id="RHEA-COMP:11604"/>
        <dbReference type="ChEBI" id="CHEBI:15378"/>
        <dbReference type="ChEBI" id="CHEBI:29999"/>
        <dbReference type="ChEBI" id="CHEBI:30616"/>
        <dbReference type="ChEBI" id="CHEBI:83421"/>
        <dbReference type="ChEBI" id="CHEBI:456216"/>
        <dbReference type="EC" id="2.7.11.1"/>
    </reaction>
</comment>
<dbReference type="InterPro" id="IPR008271">
    <property type="entry name" value="Ser/Thr_kinase_AS"/>
</dbReference>
<dbReference type="InterPro" id="IPR017441">
    <property type="entry name" value="Protein_kinase_ATP_BS"/>
</dbReference>
<protein>
    <recommendedName>
        <fullName evidence="2">non-specific serine/threonine protein kinase</fullName>
        <ecNumber evidence="2">2.7.11.1</ecNumber>
    </recommendedName>
</protein>
<keyword evidence="6" id="KW-0732">Signal</keyword>
<evidence type="ECO:0000256" key="9">
    <source>
        <dbReference type="ARBA" id="ARBA00022840"/>
    </source>
</evidence>
<dbReference type="PROSITE" id="PS50011">
    <property type="entry name" value="PROTEIN_KINASE_DOM"/>
    <property type="match status" value="1"/>
</dbReference>
<evidence type="ECO:0000256" key="16">
    <source>
        <dbReference type="PROSITE-ProRule" id="PRU10141"/>
    </source>
</evidence>
<keyword evidence="4" id="KW-0808">Transferase</keyword>
<keyword evidence="7 16" id="KW-0547">Nucleotide-binding</keyword>
<dbReference type="InterPro" id="IPR001245">
    <property type="entry name" value="Ser-Thr/Tyr_kinase_cat_dom"/>
</dbReference>
<evidence type="ECO:0000256" key="15">
    <source>
        <dbReference type="ARBA" id="ARBA00048679"/>
    </source>
</evidence>
<dbReference type="AlphaFoldDB" id="A0A4D6KWD2"/>
<evidence type="ECO:0000256" key="13">
    <source>
        <dbReference type="ARBA" id="ARBA00023180"/>
    </source>
</evidence>
<dbReference type="PANTHER" id="PTHR47989:SF61">
    <property type="entry name" value="PROTEIN KINASE DOMAIN-CONTAINING PROTEIN"/>
    <property type="match status" value="1"/>
</dbReference>
<evidence type="ECO:0000256" key="3">
    <source>
        <dbReference type="ARBA" id="ARBA00022527"/>
    </source>
</evidence>
<comment type="subcellular location">
    <subcellularLocation>
        <location evidence="1">Membrane</location>
        <topology evidence="1">Single-pass type I membrane protein</topology>
    </subcellularLocation>
</comment>
<keyword evidence="10 17" id="KW-1133">Transmembrane helix</keyword>
<dbReference type="Gene3D" id="1.10.510.10">
    <property type="entry name" value="Transferase(Phosphotransferase) domain 1"/>
    <property type="match status" value="1"/>
</dbReference>
<evidence type="ECO:0000313" key="20">
    <source>
        <dbReference type="Proteomes" id="UP000501690"/>
    </source>
</evidence>
<dbReference type="PANTHER" id="PTHR47989">
    <property type="entry name" value="OS01G0750732 PROTEIN"/>
    <property type="match status" value="1"/>
</dbReference>
<feature type="binding site" evidence="16">
    <location>
        <position position="248"/>
    </location>
    <ligand>
        <name>ATP</name>
        <dbReference type="ChEBI" id="CHEBI:30616"/>
    </ligand>
</feature>
<dbReference type="InterPro" id="IPR011009">
    <property type="entry name" value="Kinase-like_dom_sf"/>
</dbReference>
<keyword evidence="3" id="KW-0723">Serine/threonine-protein kinase</keyword>
<dbReference type="GO" id="GO:0004674">
    <property type="term" value="F:protein serine/threonine kinase activity"/>
    <property type="evidence" value="ECO:0007669"/>
    <property type="project" value="UniProtKB-KW"/>
</dbReference>
<dbReference type="Proteomes" id="UP000501690">
    <property type="component" value="Linkage Group LG2"/>
</dbReference>
<dbReference type="EMBL" id="CP039346">
    <property type="protein sequence ID" value="QCD82108.1"/>
    <property type="molecule type" value="Genomic_DNA"/>
</dbReference>
<dbReference type="CDD" id="cd14066">
    <property type="entry name" value="STKc_IRAK"/>
    <property type="match status" value="1"/>
</dbReference>
<proteinExistence type="predicted"/>
<dbReference type="FunFam" id="1.10.510.10:FF:000287">
    <property type="entry name" value="probable LRR receptor-like serine/threonine-protein kinase RKF3"/>
    <property type="match status" value="1"/>
</dbReference>
<dbReference type="GO" id="GO:0016020">
    <property type="term" value="C:membrane"/>
    <property type="evidence" value="ECO:0007669"/>
    <property type="project" value="UniProtKB-SubCell"/>
</dbReference>
<evidence type="ECO:0000256" key="12">
    <source>
        <dbReference type="ARBA" id="ARBA00023170"/>
    </source>
</evidence>
<gene>
    <name evidence="19" type="ORF">DEO72_LG2g2441</name>
</gene>
<evidence type="ECO:0000256" key="14">
    <source>
        <dbReference type="ARBA" id="ARBA00047899"/>
    </source>
</evidence>